<dbReference type="EMBL" id="CP013652">
    <property type="protein sequence ID" value="ALS24558.1"/>
    <property type="molecule type" value="Genomic_DNA"/>
</dbReference>
<dbReference type="Proteomes" id="UP000061660">
    <property type="component" value="Chromosome"/>
</dbReference>
<feature type="signal peptide" evidence="1">
    <location>
        <begin position="1"/>
        <end position="26"/>
    </location>
</feature>
<dbReference type="Pfam" id="PF07833">
    <property type="entry name" value="Cu_amine_oxidN1"/>
    <property type="match status" value="1"/>
</dbReference>
<dbReference type="Gene3D" id="2.60.120.1060">
    <property type="entry name" value="NPCBM/NEW2 domain"/>
    <property type="match status" value="1"/>
</dbReference>
<reference evidence="5" key="1">
    <citation type="submission" date="2015-12" db="EMBL/GenBank/DDBJ databases">
        <title>Complete genome sequences of two moderately thermophilic Paenibacillus species.</title>
        <authorList>
            <person name="Butler R.III."/>
            <person name="Wang J."/>
            <person name="Stark B.C."/>
            <person name="Pombert J.-F."/>
        </authorList>
    </citation>
    <scope>NUCLEOTIDE SEQUENCE [LARGE SCALE GENOMIC DNA]</scope>
    <source>
        <strain evidence="5">32O-Y</strain>
    </source>
</reference>
<dbReference type="Pfam" id="PF08305">
    <property type="entry name" value="NPCBM"/>
    <property type="match status" value="1"/>
</dbReference>
<dbReference type="SUPFAM" id="SSF49785">
    <property type="entry name" value="Galactose-binding domain-like"/>
    <property type="match status" value="1"/>
</dbReference>
<dbReference type="STRING" id="162209.IJ22_42640"/>
<keyword evidence="1" id="KW-0732">Signal</keyword>
<dbReference type="InterPro" id="IPR038637">
    <property type="entry name" value="NPCBM_sf"/>
</dbReference>
<dbReference type="SUPFAM" id="SSF55383">
    <property type="entry name" value="Copper amine oxidase, domain N"/>
    <property type="match status" value="1"/>
</dbReference>
<evidence type="ECO:0000259" key="3">
    <source>
        <dbReference type="Pfam" id="PF08305"/>
    </source>
</evidence>
<dbReference type="InterPro" id="IPR012854">
    <property type="entry name" value="Cu_amine_oxidase-like_N"/>
</dbReference>
<organism evidence="4 5">
    <name type="scientific">Paenibacillus naphthalenovorans</name>
    <dbReference type="NCBI Taxonomy" id="162209"/>
    <lineage>
        <taxon>Bacteria</taxon>
        <taxon>Bacillati</taxon>
        <taxon>Bacillota</taxon>
        <taxon>Bacilli</taxon>
        <taxon>Bacillales</taxon>
        <taxon>Paenibacillaceae</taxon>
        <taxon>Paenibacillus</taxon>
    </lineage>
</organism>
<dbReference type="InterPro" id="IPR013222">
    <property type="entry name" value="Glyco_hyd_98_carb-bd"/>
</dbReference>
<dbReference type="PATRIC" id="fig|162209.4.peg.4509"/>
<dbReference type="KEGG" id="pnp:IJ22_42640"/>
<evidence type="ECO:0000256" key="1">
    <source>
        <dbReference type="SAM" id="SignalP"/>
    </source>
</evidence>
<protein>
    <submittedName>
        <fullName evidence="4">Galactose-binding domain-containing protein</fullName>
    </submittedName>
</protein>
<feature type="chain" id="PRO_5006833521" evidence="1">
    <location>
        <begin position="27"/>
        <end position="245"/>
    </location>
</feature>
<dbReference type="RefSeq" id="WP_062410185.1">
    <property type="nucleotide sequence ID" value="NZ_CP013652.1"/>
</dbReference>
<dbReference type="OrthoDB" id="366502at2"/>
<reference evidence="4 5" key="2">
    <citation type="journal article" date="2016" name="Genome Announc.">
        <title>Complete Genome Sequences of Two Interactive Moderate Thermophiles, Paenibacillus napthalenovorans 32O-Y and Paenibacillus sp. 32O-W.</title>
        <authorList>
            <person name="Butler R.R.III."/>
            <person name="Wang J."/>
            <person name="Stark B.C."/>
            <person name="Pombert J.F."/>
        </authorList>
    </citation>
    <scope>NUCLEOTIDE SEQUENCE [LARGE SCALE GENOMIC DNA]</scope>
    <source>
        <strain evidence="4 5">32O-Y</strain>
    </source>
</reference>
<gene>
    <name evidence="4" type="ORF">IJ22_42640</name>
</gene>
<evidence type="ECO:0000313" key="4">
    <source>
        <dbReference type="EMBL" id="ALS24558.1"/>
    </source>
</evidence>
<feature type="domain" description="Copper amine oxidase-like N-terminal" evidence="2">
    <location>
        <begin position="25"/>
        <end position="89"/>
    </location>
</feature>
<dbReference type="Gene3D" id="3.30.457.10">
    <property type="entry name" value="Copper amine oxidase-like, N-terminal domain"/>
    <property type="match status" value="1"/>
</dbReference>
<evidence type="ECO:0000259" key="2">
    <source>
        <dbReference type="Pfam" id="PF07833"/>
    </source>
</evidence>
<dbReference type="AlphaFoldDB" id="A0A0U2WDT4"/>
<sequence length="245" mass="27164" precursor="true">MLKDKLKGFTAGIIVSALFAGTAAYAASGSTMLEVFYEVKDIKINNVSKMPAEDKPFIYNGSTYVPLRFVAENLGQKVGWDGETGTVFIGETNEPNEEFLGERVQPMNTQKISNWNGISLINHGKKIQDNLSNEYENYVAFYAAWTLDTGESMYQEYPLNGQYTSFKAKAGILKENQDSPNIVTFVIEGDGKELYSHDFGPGEFPQDVSVSVKGVNKLTLKLTKKEHLRDVGNGFGLFNPTLTLK</sequence>
<feature type="domain" description="Glycosyl hydrolase family 98 putative carbohydrate-binding module" evidence="3">
    <location>
        <begin position="156"/>
        <end position="227"/>
    </location>
</feature>
<proteinExistence type="predicted"/>
<accession>A0A0U2WDT4</accession>
<dbReference type="InterPro" id="IPR008979">
    <property type="entry name" value="Galactose-bd-like_sf"/>
</dbReference>
<keyword evidence="5" id="KW-1185">Reference proteome</keyword>
<evidence type="ECO:0000313" key="5">
    <source>
        <dbReference type="Proteomes" id="UP000061660"/>
    </source>
</evidence>
<dbReference type="InterPro" id="IPR036582">
    <property type="entry name" value="Mao_N_sf"/>
</dbReference>
<name>A0A0U2WDT4_9BACL</name>